<comment type="similarity">
    <text evidence="3">Belongs to the class-III pyridoxal-phosphate-dependent aminotransferase family.</text>
</comment>
<dbReference type="Pfam" id="PF00202">
    <property type="entry name" value="Aminotran_3"/>
    <property type="match status" value="1"/>
</dbReference>
<reference evidence="5 6" key="1">
    <citation type="journal article" date="2024" name="Commun. Biol.">
        <title>Comparative genomic analysis of thermophilic fungi reveals convergent evolutionary adaptations and gene losses.</title>
        <authorList>
            <person name="Steindorff A.S."/>
            <person name="Aguilar-Pontes M.V."/>
            <person name="Robinson A.J."/>
            <person name="Andreopoulos B."/>
            <person name="LaButti K."/>
            <person name="Kuo A."/>
            <person name="Mondo S."/>
            <person name="Riley R."/>
            <person name="Otillar R."/>
            <person name="Haridas S."/>
            <person name="Lipzen A."/>
            <person name="Grimwood J."/>
            <person name="Schmutz J."/>
            <person name="Clum A."/>
            <person name="Reid I.D."/>
            <person name="Moisan M.C."/>
            <person name="Butler G."/>
            <person name="Nguyen T.T.M."/>
            <person name="Dewar K."/>
            <person name="Conant G."/>
            <person name="Drula E."/>
            <person name="Henrissat B."/>
            <person name="Hansel C."/>
            <person name="Singer S."/>
            <person name="Hutchinson M.I."/>
            <person name="de Vries R.P."/>
            <person name="Natvig D.O."/>
            <person name="Powell A.J."/>
            <person name="Tsang A."/>
            <person name="Grigoriev I.V."/>
        </authorList>
    </citation>
    <scope>NUCLEOTIDE SEQUENCE [LARGE SCALE GENOMIC DNA]</scope>
    <source>
        <strain evidence="5 6">CBS 494.80</strain>
    </source>
</reference>
<evidence type="ECO:0000313" key="6">
    <source>
        <dbReference type="Proteomes" id="UP001595075"/>
    </source>
</evidence>
<keyword evidence="6" id="KW-1185">Reference proteome</keyword>
<dbReference type="PANTHER" id="PTHR43713">
    <property type="entry name" value="GLUTAMATE-1-SEMIALDEHYDE 2,1-AMINOMUTASE"/>
    <property type="match status" value="1"/>
</dbReference>
<gene>
    <name evidence="5" type="ORF">VTL71DRAFT_10245</name>
</gene>
<name>A0ABR4CU14_9HELO</name>
<dbReference type="InterPro" id="IPR015422">
    <property type="entry name" value="PyrdxlP-dep_Trfase_small"/>
</dbReference>
<dbReference type="Gene3D" id="3.40.640.10">
    <property type="entry name" value="Type I PLP-dependent aspartate aminotransferase-like (Major domain)"/>
    <property type="match status" value="1"/>
</dbReference>
<dbReference type="InterPro" id="IPR015421">
    <property type="entry name" value="PyrdxlP-dep_Trfase_major"/>
</dbReference>
<organism evidence="5 6">
    <name type="scientific">Oculimacula yallundae</name>
    <dbReference type="NCBI Taxonomy" id="86028"/>
    <lineage>
        <taxon>Eukaryota</taxon>
        <taxon>Fungi</taxon>
        <taxon>Dikarya</taxon>
        <taxon>Ascomycota</taxon>
        <taxon>Pezizomycotina</taxon>
        <taxon>Leotiomycetes</taxon>
        <taxon>Helotiales</taxon>
        <taxon>Ploettnerulaceae</taxon>
        <taxon>Oculimacula</taxon>
    </lineage>
</organism>
<keyword evidence="2 3" id="KW-0663">Pyridoxal phosphate</keyword>
<evidence type="ECO:0000256" key="4">
    <source>
        <dbReference type="SAM" id="MobiDB-lite"/>
    </source>
</evidence>
<feature type="region of interest" description="Disordered" evidence="4">
    <location>
        <begin position="1"/>
        <end position="28"/>
    </location>
</feature>
<dbReference type="SUPFAM" id="SSF53383">
    <property type="entry name" value="PLP-dependent transferases"/>
    <property type="match status" value="1"/>
</dbReference>
<dbReference type="InterPro" id="IPR015424">
    <property type="entry name" value="PyrdxlP-dep_Trfase"/>
</dbReference>
<dbReference type="EMBL" id="JAZHXI010000003">
    <property type="protein sequence ID" value="KAL2072921.1"/>
    <property type="molecule type" value="Genomic_DNA"/>
</dbReference>
<evidence type="ECO:0000256" key="2">
    <source>
        <dbReference type="ARBA" id="ARBA00022898"/>
    </source>
</evidence>
<comment type="cofactor">
    <cofactor evidence="1">
        <name>pyridoxal 5'-phosphate</name>
        <dbReference type="ChEBI" id="CHEBI:597326"/>
    </cofactor>
</comment>
<dbReference type="Proteomes" id="UP001595075">
    <property type="component" value="Unassembled WGS sequence"/>
</dbReference>
<dbReference type="InterPro" id="IPR005814">
    <property type="entry name" value="Aminotrans_3"/>
</dbReference>
<sequence>MSSSDGIVIDSESPLTSLGSPDEGNSPEALLASLGNVQQEYSRLNSKSSTAHTEACLHFPGGNTRTVLHTSPFPITFASGKGPELTSIDGKVYVDFLGEYTAGIYGHSNEKIASAVAEAMSKGWNFGGPNTYERELARKVTQRFSPSGIELVRFTNSGTEANTMALAAATAFTKRKKILVFKNGYHGGTLSFPESLSPVNTNLPHDFVIAPYNDIEGTTSVLSFIPPGSLAAIIVEGIQGSGGCVVGDPRFLHFLNTTAKALGALFIMDEVMTSRLAYNGLSASLGLNPDLVTLGKWVGGGMTFGAFGGRKDVMSMFDPRIGVLGHSGTFNNNAITMAAGCCGLDMYTEAEVNRLNALGDELRQNIKDLLVEYGIRVLKAGSRSIPLTAEKSELECPFFGIIPSGKRVSSSQLQKNSMGVTGQGSMLAIHLYGPSENTLKSLLWHHMLDHGIYIAQRGFIALNLELNMEHVAKFTEATRDFIVKYQDALR</sequence>
<dbReference type="PANTHER" id="PTHR43713:SF3">
    <property type="entry name" value="GLUTAMATE-1-SEMIALDEHYDE 2,1-AMINOMUTASE 1, CHLOROPLASTIC-RELATED"/>
    <property type="match status" value="1"/>
</dbReference>
<comment type="caution">
    <text evidence="5">The sequence shown here is derived from an EMBL/GenBank/DDBJ whole genome shotgun (WGS) entry which is preliminary data.</text>
</comment>
<accession>A0ABR4CU14</accession>
<dbReference type="Gene3D" id="3.90.1150.10">
    <property type="entry name" value="Aspartate Aminotransferase, domain 1"/>
    <property type="match status" value="1"/>
</dbReference>
<evidence type="ECO:0008006" key="7">
    <source>
        <dbReference type="Google" id="ProtNLM"/>
    </source>
</evidence>
<evidence type="ECO:0000256" key="3">
    <source>
        <dbReference type="RuleBase" id="RU003560"/>
    </source>
</evidence>
<evidence type="ECO:0000256" key="1">
    <source>
        <dbReference type="ARBA" id="ARBA00001933"/>
    </source>
</evidence>
<protein>
    <recommendedName>
        <fullName evidence="7">Glutamate-1-semialdehyde 2,1-aminomutase</fullName>
    </recommendedName>
</protein>
<proteinExistence type="inferred from homology"/>
<evidence type="ECO:0000313" key="5">
    <source>
        <dbReference type="EMBL" id="KAL2072921.1"/>
    </source>
</evidence>